<gene>
    <name evidence="4" type="ORF">GCM10022278_33880</name>
</gene>
<dbReference type="InterPro" id="IPR029787">
    <property type="entry name" value="Nucleotide_cyclase"/>
</dbReference>
<dbReference type="EC" id="2.7.7.65" evidence="1"/>
<dbReference type="Gene3D" id="3.30.70.270">
    <property type="match status" value="1"/>
</dbReference>
<dbReference type="PROSITE" id="PS50887">
    <property type="entry name" value="GGDEF"/>
    <property type="match status" value="1"/>
</dbReference>
<reference evidence="5" key="1">
    <citation type="journal article" date="2019" name="Int. J. Syst. Evol. Microbiol.">
        <title>The Global Catalogue of Microorganisms (GCM) 10K type strain sequencing project: providing services to taxonomists for standard genome sequencing and annotation.</title>
        <authorList>
            <consortium name="The Broad Institute Genomics Platform"/>
            <consortium name="The Broad Institute Genome Sequencing Center for Infectious Disease"/>
            <person name="Wu L."/>
            <person name="Ma J."/>
        </authorList>
    </citation>
    <scope>NUCLEOTIDE SEQUENCE [LARGE SCALE GENOMIC DNA]</scope>
    <source>
        <strain evidence="5">JCM 17555</strain>
    </source>
</reference>
<protein>
    <recommendedName>
        <fullName evidence="1">diguanylate cyclase</fullName>
        <ecNumber evidence="1">2.7.7.65</ecNumber>
    </recommendedName>
</protein>
<feature type="domain" description="GGDEF" evidence="3">
    <location>
        <begin position="1"/>
        <end position="63"/>
    </location>
</feature>
<dbReference type="InterPro" id="IPR050469">
    <property type="entry name" value="Diguanylate_Cyclase"/>
</dbReference>
<keyword evidence="5" id="KW-1185">Reference proteome</keyword>
<dbReference type="PANTHER" id="PTHR45138">
    <property type="entry name" value="REGULATORY COMPONENTS OF SENSORY TRANSDUCTION SYSTEM"/>
    <property type="match status" value="1"/>
</dbReference>
<evidence type="ECO:0000313" key="4">
    <source>
        <dbReference type="EMBL" id="GAA3974027.1"/>
    </source>
</evidence>
<dbReference type="Pfam" id="PF00990">
    <property type="entry name" value="GGDEF"/>
    <property type="match status" value="1"/>
</dbReference>
<evidence type="ECO:0000313" key="5">
    <source>
        <dbReference type="Proteomes" id="UP001501337"/>
    </source>
</evidence>
<dbReference type="PANTHER" id="PTHR45138:SF9">
    <property type="entry name" value="DIGUANYLATE CYCLASE DGCM-RELATED"/>
    <property type="match status" value="1"/>
</dbReference>
<dbReference type="InterPro" id="IPR000160">
    <property type="entry name" value="GGDEF_dom"/>
</dbReference>
<dbReference type="EMBL" id="BAABBO010000018">
    <property type="protein sequence ID" value="GAA3974027.1"/>
    <property type="molecule type" value="Genomic_DNA"/>
</dbReference>
<dbReference type="SUPFAM" id="SSF55073">
    <property type="entry name" value="Nucleotide cyclase"/>
    <property type="match status" value="1"/>
</dbReference>
<evidence type="ECO:0000256" key="1">
    <source>
        <dbReference type="ARBA" id="ARBA00012528"/>
    </source>
</evidence>
<proteinExistence type="predicted"/>
<dbReference type="InterPro" id="IPR043128">
    <property type="entry name" value="Rev_trsase/Diguanyl_cyclase"/>
</dbReference>
<accession>A0ABP7Q068</accession>
<comment type="caution">
    <text evidence="4">The sequence shown here is derived from an EMBL/GenBank/DDBJ whole genome shotgun (WGS) entry which is preliminary data.</text>
</comment>
<dbReference type="Proteomes" id="UP001501337">
    <property type="component" value="Unassembled WGS sequence"/>
</dbReference>
<name>A0ABP7Q068_9GAMM</name>
<dbReference type="NCBIfam" id="TIGR00254">
    <property type="entry name" value="GGDEF"/>
    <property type="match status" value="1"/>
</dbReference>
<organism evidence="4 5">
    <name type="scientific">Allohahella marinimesophila</name>
    <dbReference type="NCBI Taxonomy" id="1054972"/>
    <lineage>
        <taxon>Bacteria</taxon>
        <taxon>Pseudomonadati</taxon>
        <taxon>Pseudomonadota</taxon>
        <taxon>Gammaproteobacteria</taxon>
        <taxon>Oceanospirillales</taxon>
        <taxon>Hahellaceae</taxon>
        <taxon>Allohahella</taxon>
    </lineage>
</organism>
<sequence length="74" mass="7891">MREKVASTPVQWEGNTITLTVSIGVSSTVPKAHDEMNGLIKSADDALYAAKDAGRNRVMLSANQEEGGFDITPV</sequence>
<evidence type="ECO:0000259" key="3">
    <source>
        <dbReference type="PROSITE" id="PS50887"/>
    </source>
</evidence>
<evidence type="ECO:0000256" key="2">
    <source>
        <dbReference type="ARBA" id="ARBA00034247"/>
    </source>
</evidence>
<comment type="catalytic activity">
    <reaction evidence="2">
        <text>2 GTP = 3',3'-c-di-GMP + 2 diphosphate</text>
        <dbReference type="Rhea" id="RHEA:24898"/>
        <dbReference type="ChEBI" id="CHEBI:33019"/>
        <dbReference type="ChEBI" id="CHEBI:37565"/>
        <dbReference type="ChEBI" id="CHEBI:58805"/>
        <dbReference type="EC" id="2.7.7.65"/>
    </reaction>
</comment>